<keyword evidence="2" id="KW-0808">Transferase</keyword>
<dbReference type="GO" id="GO:0008360">
    <property type="term" value="P:regulation of cell shape"/>
    <property type="evidence" value="ECO:0007669"/>
    <property type="project" value="UniProtKB-UniRule"/>
</dbReference>
<dbReference type="AlphaFoldDB" id="A0A2T0JPB8"/>
<dbReference type="InterPro" id="IPR005490">
    <property type="entry name" value="LD_TPept_cat_dom"/>
</dbReference>
<evidence type="ECO:0000256" key="1">
    <source>
        <dbReference type="ARBA" id="ARBA00004752"/>
    </source>
</evidence>
<feature type="active site" description="Proton donor/acceptor" evidence="6">
    <location>
        <position position="247"/>
    </location>
</feature>
<dbReference type="CDD" id="cd16913">
    <property type="entry name" value="YkuD_like"/>
    <property type="match status" value="1"/>
</dbReference>
<dbReference type="SUPFAM" id="SSF141523">
    <property type="entry name" value="L,D-transpeptidase catalytic domain-like"/>
    <property type="match status" value="1"/>
</dbReference>
<dbReference type="OrthoDB" id="5243103at2"/>
<dbReference type="RefSeq" id="WP_106330596.1">
    <property type="nucleotide sequence ID" value="NZ_BOMO01000169.1"/>
</dbReference>
<evidence type="ECO:0000256" key="3">
    <source>
        <dbReference type="ARBA" id="ARBA00022960"/>
    </source>
</evidence>
<comment type="caution">
    <text evidence="8">The sequence shown here is derived from an EMBL/GenBank/DDBJ whole genome shotgun (WGS) entry which is preliminary data.</text>
</comment>
<dbReference type="GO" id="GO:0005576">
    <property type="term" value="C:extracellular region"/>
    <property type="evidence" value="ECO:0007669"/>
    <property type="project" value="TreeGrafter"/>
</dbReference>
<reference evidence="8 9" key="1">
    <citation type="submission" date="2018-03" db="EMBL/GenBank/DDBJ databases">
        <title>Genomic Encyclopedia of Archaeal and Bacterial Type Strains, Phase II (KMG-II): from individual species to whole genera.</title>
        <authorList>
            <person name="Goeker M."/>
        </authorList>
    </citation>
    <scope>NUCLEOTIDE SEQUENCE [LARGE SCALE GENOMIC DNA]</scope>
    <source>
        <strain evidence="8 9">DSM 43146</strain>
    </source>
</reference>
<dbReference type="PANTHER" id="PTHR30582">
    <property type="entry name" value="L,D-TRANSPEPTIDASE"/>
    <property type="match status" value="1"/>
</dbReference>
<dbReference type="EMBL" id="PVMZ01000036">
    <property type="protein sequence ID" value="PRX09480.1"/>
    <property type="molecule type" value="Genomic_DNA"/>
</dbReference>
<keyword evidence="9" id="KW-1185">Reference proteome</keyword>
<evidence type="ECO:0000313" key="9">
    <source>
        <dbReference type="Proteomes" id="UP000239415"/>
    </source>
</evidence>
<dbReference type="InterPro" id="IPR050979">
    <property type="entry name" value="LD-transpeptidase"/>
</dbReference>
<evidence type="ECO:0000256" key="2">
    <source>
        <dbReference type="ARBA" id="ARBA00022679"/>
    </source>
</evidence>
<dbReference type="InterPro" id="IPR038063">
    <property type="entry name" value="Transpep_catalytic_dom"/>
</dbReference>
<dbReference type="GO" id="GO:0016740">
    <property type="term" value="F:transferase activity"/>
    <property type="evidence" value="ECO:0007669"/>
    <property type="project" value="UniProtKB-KW"/>
</dbReference>
<evidence type="ECO:0000256" key="4">
    <source>
        <dbReference type="ARBA" id="ARBA00022984"/>
    </source>
</evidence>
<feature type="domain" description="L,D-TPase catalytic" evidence="7">
    <location>
        <begin position="165"/>
        <end position="287"/>
    </location>
</feature>
<dbReference type="Proteomes" id="UP000239415">
    <property type="component" value="Unassembled WGS sequence"/>
</dbReference>
<dbReference type="UniPathway" id="UPA00219"/>
<dbReference type="GO" id="GO:0018104">
    <property type="term" value="P:peptidoglycan-protein cross-linking"/>
    <property type="evidence" value="ECO:0007669"/>
    <property type="project" value="TreeGrafter"/>
</dbReference>
<evidence type="ECO:0000259" key="7">
    <source>
        <dbReference type="PROSITE" id="PS52029"/>
    </source>
</evidence>
<dbReference type="GO" id="GO:0071555">
    <property type="term" value="P:cell wall organization"/>
    <property type="evidence" value="ECO:0007669"/>
    <property type="project" value="UniProtKB-UniRule"/>
</dbReference>
<evidence type="ECO:0000313" key="8">
    <source>
        <dbReference type="EMBL" id="PRX09480.1"/>
    </source>
</evidence>
<dbReference type="PROSITE" id="PS52029">
    <property type="entry name" value="LD_TPASE"/>
    <property type="match status" value="1"/>
</dbReference>
<dbReference type="Pfam" id="PF03734">
    <property type="entry name" value="YkuD"/>
    <property type="match status" value="1"/>
</dbReference>
<organism evidence="8 9">
    <name type="scientific">Actinoplanes italicus</name>
    <dbReference type="NCBI Taxonomy" id="113567"/>
    <lineage>
        <taxon>Bacteria</taxon>
        <taxon>Bacillati</taxon>
        <taxon>Actinomycetota</taxon>
        <taxon>Actinomycetes</taxon>
        <taxon>Micromonosporales</taxon>
        <taxon>Micromonosporaceae</taxon>
        <taxon>Actinoplanes</taxon>
    </lineage>
</organism>
<evidence type="ECO:0000256" key="5">
    <source>
        <dbReference type="ARBA" id="ARBA00023316"/>
    </source>
</evidence>
<gene>
    <name evidence="8" type="ORF">CLV67_13656</name>
</gene>
<keyword evidence="4 6" id="KW-0573">Peptidoglycan synthesis</keyword>
<name>A0A2T0JPB8_9ACTN</name>
<accession>A0A2T0JPB8</accession>
<sequence>MPTSRIRPFLLPVTAAVGIGALVAAVSLARGSEPGPGRALFAPPSASAVASVPASPSATVPPAAEPPADLPVIAYAKGPRGLPADPDAASVVPITEALRPEKKTALYDAPGGRPRAYLPPRISGLPVVVPIVARDSGWAAVLVPAANRVIGWVPEAGWDPEPLRDQLVVSLADRRLTWLREGEEQQRWTVAIGTDRTPTPHGRTFVLGRTGTSGPIYGGLDALVLGSVPEDPEKLAASLQGAHTGIHAWTNRSAFGRNVSNGCVRTPPAGMRELLAQVDPGTPVVVTA</sequence>
<keyword evidence="5 6" id="KW-0961">Cell wall biogenesis/degradation</keyword>
<proteinExistence type="predicted"/>
<evidence type="ECO:0000256" key="6">
    <source>
        <dbReference type="PROSITE-ProRule" id="PRU01373"/>
    </source>
</evidence>
<dbReference type="GO" id="GO:0071972">
    <property type="term" value="F:peptidoglycan L,D-transpeptidase activity"/>
    <property type="evidence" value="ECO:0007669"/>
    <property type="project" value="TreeGrafter"/>
</dbReference>
<protein>
    <submittedName>
        <fullName evidence="8">L,D-transpeptidase-like protein</fullName>
    </submittedName>
</protein>
<feature type="active site" description="Nucleophile" evidence="6">
    <location>
        <position position="263"/>
    </location>
</feature>
<dbReference type="Gene3D" id="2.40.440.10">
    <property type="entry name" value="L,D-transpeptidase catalytic domain-like"/>
    <property type="match status" value="1"/>
</dbReference>
<keyword evidence="3 6" id="KW-0133">Cell shape</keyword>
<comment type="pathway">
    <text evidence="1 6">Cell wall biogenesis; peptidoglycan biosynthesis.</text>
</comment>